<gene>
    <name evidence="3" type="ORF">QOZ94_000087</name>
</gene>
<dbReference type="RefSeq" id="WP_237346054.1">
    <property type="nucleotide sequence ID" value="NZ_JABWGX010000015.1"/>
</dbReference>
<evidence type="ECO:0000256" key="1">
    <source>
        <dbReference type="SAM" id="Coils"/>
    </source>
</evidence>
<dbReference type="Gene3D" id="2.40.50.100">
    <property type="match status" value="1"/>
</dbReference>
<dbReference type="Gene3D" id="2.40.30.170">
    <property type="match status" value="1"/>
</dbReference>
<keyword evidence="4" id="KW-1185">Reference proteome</keyword>
<feature type="compositionally biased region" description="Low complexity" evidence="2">
    <location>
        <begin position="336"/>
        <end position="361"/>
    </location>
</feature>
<evidence type="ECO:0000256" key="2">
    <source>
        <dbReference type="SAM" id="MobiDB-lite"/>
    </source>
</evidence>
<evidence type="ECO:0000313" key="4">
    <source>
        <dbReference type="Proteomes" id="UP001241747"/>
    </source>
</evidence>
<dbReference type="PANTHER" id="PTHR30438:SF2">
    <property type="entry name" value="MEMBRANE PROTEIN"/>
    <property type="match status" value="1"/>
</dbReference>
<dbReference type="PANTHER" id="PTHR30438">
    <property type="entry name" value="36 KDA ANTIGEN-RELATED"/>
    <property type="match status" value="1"/>
</dbReference>
<feature type="region of interest" description="Disordered" evidence="2">
    <location>
        <begin position="336"/>
        <end position="367"/>
    </location>
</feature>
<reference evidence="3 4" key="1">
    <citation type="submission" date="2023-07" db="EMBL/GenBank/DDBJ databases">
        <title>Genomic Encyclopedia of Type Strains, Phase IV (KMG-IV): sequencing the most valuable type-strain genomes for metagenomic binning, comparative biology and taxonomic classification.</title>
        <authorList>
            <person name="Goeker M."/>
        </authorList>
    </citation>
    <scope>NUCLEOTIDE SEQUENCE [LARGE SCALE GENOMIC DNA]</scope>
    <source>
        <strain evidence="3 4">DSM 3770</strain>
    </source>
</reference>
<comment type="caution">
    <text evidence="3">The sequence shown here is derived from an EMBL/GenBank/DDBJ whole genome shotgun (WGS) entry which is preliminary data.</text>
</comment>
<dbReference type="Gene3D" id="1.10.287.470">
    <property type="entry name" value="Helix hairpin bin"/>
    <property type="match status" value="1"/>
</dbReference>
<dbReference type="EMBL" id="JAUSVY010000001">
    <property type="protein sequence ID" value="MDQ0503317.1"/>
    <property type="molecule type" value="Genomic_DNA"/>
</dbReference>
<proteinExistence type="predicted"/>
<protein>
    <submittedName>
        <fullName evidence="3">HlyD family secretion protein</fullName>
    </submittedName>
</protein>
<evidence type="ECO:0000313" key="3">
    <source>
        <dbReference type="EMBL" id="MDQ0503317.1"/>
    </source>
</evidence>
<sequence length="367" mass="38836">MKRTLPVVVLLVAVVALGGYGAYYLASRSRTLPPGFASGNGRIEATEVDVATKAAGRVVDVLVEEGDFVTEGQVVAHMDVDETAAALRTAQAHETQAIKSRDTATHVVEQRKGELDLATKELDRQTTLVEKGFATEQKVDQYRTTKLTAQAALAAAESSLAASESAIRAAEAEVERLTQLVADGTLVAPKSGRVLYRLAEPGEVLAAGGKVLTLLDLSNVYMTVFLPAVDAGRIALGAEARLLLEPLPDRAVPANVSFVSARAQFTPKQVETQNERDRMMFRVKLRVPQVLVEKYITQAKTGVTGVGYVQLDPTATWPSWLDSDLVQQAIAAAQAKAGAAAPGAPVPGHAPQADAPQPAAQKGEAQK</sequence>
<name>A0ABU0L837_XANAG</name>
<dbReference type="Proteomes" id="UP001241747">
    <property type="component" value="Unassembled WGS sequence"/>
</dbReference>
<keyword evidence="1" id="KW-0175">Coiled coil</keyword>
<feature type="coiled-coil region" evidence="1">
    <location>
        <begin position="153"/>
        <end position="180"/>
    </location>
</feature>
<organism evidence="3 4">
    <name type="scientific">Xanthobacter agilis</name>
    <dbReference type="NCBI Taxonomy" id="47492"/>
    <lineage>
        <taxon>Bacteria</taxon>
        <taxon>Pseudomonadati</taxon>
        <taxon>Pseudomonadota</taxon>
        <taxon>Alphaproteobacteria</taxon>
        <taxon>Hyphomicrobiales</taxon>
        <taxon>Xanthobacteraceae</taxon>
        <taxon>Xanthobacter</taxon>
    </lineage>
</organism>
<dbReference type="SUPFAM" id="SSF111369">
    <property type="entry name" value="HlyD-like secretion proteins"/>
    <property type="match status" value="1"/>
</dbReference>
<accession>A0ABU0L837</accession>